<reference evidence="3 4" key="2">
    <citation type="submission" date="2016-10" db="EMBL/GenBank/DDBJ databases">
        <authorList>
            <person name="Varghese N."/>
            <person name="Submissions S."/>
        </authorList>
    </citation>
    <scope>NUCLEOTIDE SEQUENCE [LARGE SCALE GENOMIC DNA]</scope>
    <source>
        <strain evidence="3 4">DSM 24802</strain>
    </source>
</reference>
<feature type="transmembrane region" description="Helical" evidence="1">
    <location>
        <begin position="6"/>
        <end position="25"/>
    </location>
</feature>
<evidence type="ECO:0000256" key="1">
    <source>
        <dbReference type="SAM" id="Phobius"/>
    </source>
</evidence>
<keyword evidence="1" id="KW-0472">Membrane</keyword>
<dbReference type="EMBL" id="BNAB01000001">
    <property type="protein sequence ID" value="GHD98801.1"/>
    <property type="molecule type" value="Genomic_DNA"/>
</dbReference>
<name>A0AAN4UN85_9RHOB</name>
<evidence type="ECO:0000313" key="2">
    <source>
        <dbReference type="EMBL" id="GHD98801.1"/>
    </source>
</evidence>
<keyword evidence="1" id="KW-1133">Transmembrane helix</keyword>
<evidence type="ECO:0000313" key="5">
    <source>
        <dbReference type="Proteomes" id="UP000634647"/>
    </source>
</evidence>
<dbReference type="Proteomes" id="UP000199541">
    <property type="component" value="Unassembled WGS sequence"/>
</dbReference>
<dbReference type="AlphaFoldDB" id="A0AAN4UN85"/>
<dbReference type="Proteomes" id="UP000634647">
    <property type="component" value="Unassembled WGS sequence"/>
</dbReference>
<accession>A0AAN4UN85</accession>
<organism evidence="2 5">
    <name type="scientific">Allgaiera indica</name>
    <dbReference type="NCBI Taxonomy" id="765699"/>
    <lineage>
        <taxon>Bacteria</taxon>
        <taxon>Pseudomonadati</taxon>
        <taxon>Pseudomonadota</taxon>
        <taxon>Alphaproteobacteria</taxon>
        <taxon>Rhodobacterales</taxon>
        <taxon>Paracoccaceae</taxon>
        <taxon>Allgaiera</taxon>
    </lineage>
</organism>
<dbReference type="EMBL" id="FNOB01000001">
    <property type="protein sequence ID" value="SDW05901.1"/>
    <property type="molecule type" value="Genomic_DNA"/>
</dbReference>
<dbReference type="RefSeq" id="WP_035845903.1">
    <property type="nucleotide sequence ID" value="NZ_BNAB01000001.1"/>
</dbReference>
<keyword evidence="4" id="KW-1185">Reference proteome</keyword>
<reference evidence="2" key="1">
    <citation type="journal article" date="2014" name="Int. J. Syst. Evol. Microbiol.">
        <title>Complete genome sequence of Corynebacterium casei LMG S-19264T (=DSM 44701T), isolated from a smear-ripened cheese.</title>
        <authorList>
            <consortium name="US DOE Joint Genome Institute (JGI-PGF)"/>
            <person name="Walter F."/>
            <person name="Albersmeier A."/>
            <person name="Kalinowski J."/>
            <person name="Ruckert C."/>
        </authorList>
    </citation>
    <scope>NUCLEOTIDE SEQUENCE</scope>
    <source>
        <strain evidence="2">CGMCC 1.10859</strain>
    </source>
</reference>
<evidence type="ECO:0008006" key="6">
    <source>
        <dbReference type="Google" id="ProtNLM"/>
    </source>
</evidence>
<protein>
    <recommendedName>
        <fullName evidence="6">Cation/multidrug efflux pump</fullName>
    </recommendedName>
</protein>
<sequence>MGFARALLLGFGILTVFYVLISLYARSLVRERLEKQLQAEHPGLGGAERNAYIEAGMATYRRSLRRKLILGVYVVPLLAVAAIAYFINRQ</sequence>
<gene>
    <name evidence="2" type="ORF">GCM10008024_03770</name>
    <name evidence="3" type="ORF">SAMN05444006_101172</name>
</gene>
<keyword evidence="1" id="KW-0812">Transmembrane</keyword>
<proteinExistence type="predicted"/>
<evidence type="ECO:0000313" key="4">
    <source>
        <dbReference type="Proteomes" id="UP000199541"/>
    </source>
</evidence>
<reference evidence="2" key="3">
    <citation type="submission" date="2023-06" db="EMBL/GenBank/DDBJ databases">
        <authorList>
            <person name="Sun Q."/>
            <person name="Zhou Y."/>
        </authorList>
    </citation>
    <scope>NUCLEOTIDE SEQUENCE</scope>
    <source>
        <strain evidence="2">CGMCC 1.10859</strain>
    </source>
</reference>
<comment type="caution">
    <text evidence="2">The sequence shown here is derived from an EMBL/GenBank/DDBJ whole genome shotgun (WGS) entry which is preliminary data.</text>
</comment>
<evidence type="ECO:0000313" key="3">
    <source>
        <dbReference type="EMBL" id="SDW05901.1"/>
    </source>
</evidence>
<feature type="transmembrane region" description="Helical" evidence="1">
    <location>
        <begin position="68"/>
        <end position="87"/>
    </location>
</feature>